<feature type="transmembrane region" description="Helical" evidence="1">
    <location>
        <begin position="135"/>
        <end position="153"/>
    </location>
</feature>
<keyword evidence="1" id="KW-0472">Membrane</keyword>
<sequence>MRNAVSSQAMPPEHAASAFNNLLSSFNMTIFGARSIEKRGAQEAGKSKECCEPILFACDPTSDPPFARSHTRLDGYPFRRGRPATFLARSRSLKNENDRQERGFVLASGNEPNPDTARGWYTIFGKRGSRPWGRMFLIIGAFILVGGLLAFAFS</sequence>
<evidence type="ECO:0000313" key="2">
    <source>
        <dbReference type="EMBL" id="SMD05800.1"/>
    </source>
</evidence>
<dbReference type="EMBL" id="FWXR01000022">
    <property type="protein sequence ID" value="SMD05800.1"/>
    <property type="molecule type" value="Genomic_DNA"/>
</dbReference>
<evidence type="ECO:0000256" key="1">
    <source>
        <dbReference type="SAM" id="Phobius"/>
    </source>
</evidence>
<keyword evidence="1" id="KW-1133">Transmembrane helix</keyword>
<dbReference type="AlphaFoldDB" id="A0A1W2E7Q0"/>
<keyword evidence="1" id="KW-0812">Transmembrane</keyword>
<accession>A0A1W2E7Q0</accession>
<gene>
    <name evidence="2" type="ORF">SAMN06297251_12266</name>
</gene>
<reference evidence="2 3" key="1">
    <citation type="submission" date="2017-04" db="EMBL/GenBank/DDBJ databases">
        <authorList>
            <person name="Afonso C.L."/>
            <person name="Miller P.J."/>
            <person name="Scott M.A."/>
            <person name="Spackman E."/>
            <person name="Goraichik I."/>
            <person name="Dimitrov K.M."/>
            <person name="Suarez D.L."/>
            <person name="Swayne D.E."/>
        </authorList>
    </citation>
    <scope>NUCLEOTIDE SEQUENCE [LARGE SCALE GENOMIC DNA]</scope>
    <source>
        <strain evidence="2 3">CGMCC 1.10972</strain>
    </source>
</reference>
<organism evidence="2 3">
    <name type="scientific">Fulvimarina manganoxydans</name>
    <dbReference type="NCBI Taxonomy" id="937218"/>
    <lineage>
        <taxon>Bacteria</taxon>
        <taxon>Pseudomonadati</taxon>
        <taxon>Pseudomonadota</taxon>
        <taxon>Alphaproteobacteria</taxon>
        <taxon>Hyphomicrobiales</taxon>
        <taxon>Aurantimonadaceae</taxon>
        <taxon>Fulvimarina</taxon>
    </lineage>
</organism>
<keyword evidence="3" id="KW-1185">Reference proteome</keyword>
<proteinExistence type="predicted"/>
<dbReference type="Proteomes" id="UP000192656">
    <property type="component" value="Unassembled WGS sequence"/>
</dbReference>
<evidence type="ECO:0000313" key="3">
    <source>
        <dbReference type="Proteomes" id="UP000192656"/>
    </source>
</evidence>
<name>A0A1W2E7Q0_9HYPH</name>
<dbReference type="STRING" id="937218.SAMN06297251_12266"/>
<protein>
    <submittedName>
        <fullName evidence="2">Uncharacterized protein</fullName>
    </submittedName>
</protein>